<dbReference type="InterPro" id="IPR029052">
    <property type="entry name" value="Metallo-depent_PP-like"/>
</dbReference>
<evidence type="ECO:0000256" key="1">
    <source>
        <dbReference type="SAM" id="Coils"/>
    </source>
</evidence>
<dbReference type="InterPro" id="IPR038729">
    <property type="entry name" value="Rad50/SbcC_AAA"/>
</dbReference>
<sequence length="1077" mass="125707">MTKIFFIGDTHFGKSYPFKKMYDLNISERSLDVINNCGKIIQTAIEEEADLVIFLGDLYDRQNISPTIRRIVRENIFVPLNENNIKTIIIGGNHDSIRNPKRGADIQELSNFSNVEVYTGVQSKIVENKGSRIGLVFLPYIHFDVLVSIAKERNIPAELGQYNYDIAQKLFESFIKQICEEKLKDCDKRILMGHYYLEGAKIRETNNPSIIYGEFKFNRQMVQKKYFDLVIFGHVHLQQAMWNDERIIIPGSIDQIDMGERNSKKYYSVYNVDTDELEYREIECRNHVKTEIEISENSDDLTQLILENLPPKPSIKDCVCKIIINHPKGTEAQIDKVKVEHHFKDSFYTDISYKEKTEKEPEGLREVNLDPKSLYQDLLSQKYQDHALYNDLKAIGLDLLEKELSLVEHTAKGSISIKSIDMQNFNKYGKGPNKITFDEDLYVIKGPTGAGKSSILDAITFALFKRSTRKDVGLNLDEILYENGYVNLEMLIGDNTLTVRRTRKSPKLDIKLDDKPLYLGLKVPEKEKKLESIIGYDYEGFTSSFFIRQQELQIFSNLTSSERHERLVKLFKLKIFQNIYKKLKSTINEFQREQDNLQGEIIGLGRRVEELPQKEKELKEKTEEFHMREKERDEASTEMEKTRKQIENIQEEASKYASTQKQTEETSEVIETKEEEIEYYKNLQIEFTELQNKLKGVKEYKKEKIQLETQKEVIEKNIHEKELIQSELKNFQNLIEQTKKQYTSQQNDLNNQITTKDSRLSKLKVAMTKEEAFTTLRSDGVFTERLSRLQDVEIPMAQEYNDDARLKEFTSSMKETQKELLIIKPRQKDISKDLFIADELEEDKNALTKKVAQIEQNKQEGISKFEKEVKALEKTVKEKGLDEDFETKLGAIKSELQKIKQKEQEKEDLEKKLSRKKDYSLLIEREDKEITQLNKKLDKLKTELVKLEASYQKYLDLSEIFGKQQQQLQELETIIKGLQVEIEYITKDINDIQKTEAEVKGIRKELKKIKDKIEIYTLLREDIFHLNGVPKFAIEKILPAISISASEILNDLTDGKFNQIIFIPLGGNRVGFEIYVY</sequence>
<keyword evidence="1" id="KW-0175">Coiled coil</keyword>
<evidence type="ECO:0008006" key="5">
    <source>
        <dbReference type="Google" id="ProtNLM"/>
    </source>
</evidence>
<reference evidence="4" key="1">
    <citation type="journal article" date="2015" name="Nature">
        <title>Complex archaea that bridge the gap between prokaryotes and eukaryotes.</title>
        <authorList>
            <person name="Spang A."/>
            <person name="Saw J.H."/>
            <person name="Jorgensen S.L."/>
            <person name="Zaremba-Niedzwiedzka K."/>
            <person name="Martijn J."/>
            <person name="Lind A.E."/>
            <person name="van Eijk R."/>
            <person name="Schleper C."/>
            <person name="Guy L."/>
            <person name="Ettema T.J."/>
        </authorList>
    </citation>
    <scope>NUCLEOTIDE SEQUENCE</scope>
</reference>
<dbReference type="Gene3D" id="3.40.50.300">
    <property type="entry name" value="P-loop containing nucleotide triphosphate hydrolases"/>
    <property type="match status" value="1"/>
</dbReference>
<accession>A0A0F9J045</accession>
<dbReference type="SUPFAM" id="SSF56300">
    <property type="entry name" value="Metallo-dependent phosphatases"/>
    <property type="match status" value="1"/>
</dbReference>
<gene>
    <name evidence="4" type="ORF">LCGC14_1516300</name>
</gene>
<evidence type="ECO:0000259" key="3">
    <source>
        <dbReference type="Pfam" id="PF13476"/>
    </source>
</evidence>
<dbReference type="InterPro" id="IPR027417">
    <property type="entry name" value="P-loop_NTPase"/>
</dbReference>
<feature type="domain" description="Calcineurin-like phosphoesterase" evidence="2">
    <location>
        <begin position="3"/>
        <end position="236"/>
    </location>
</feature>
<evidence type="ECO:0000313" key="4">
    <source>
        <dbReference type="EMBL" id="KKM62968.1"/>
    </source>
</evidence>
<protein>
    <recommendedName>
        <fullName evidence="5">Calcineurin-like phosphoesterase domain-containing protein</fullName>
    </recommendedName>
</protein>
<feature type="coiled-coil region" evidence="1">
    <location>
        <begin position="632"/>
        <end position="748"/>
    </location>
</feature>
<proteinExistence type="predicted"/>
<dbReference type="Pfam" id="PF00149">
    <property type="entry name" value="Metallophos"/>
    <property type="match status" value="1"/>
</dbReference>
<dbReference type="InterPro" id="IPR004843">
    <property type="entry name" value="Calcineurin-like_PHP"/>
</dbReference>
<dbReference type="PANTHER" id="PTHR32114:SF2">
    <property type="entry name" value="ABC TRANSPORTER ABCH.3"/>
    <property type="match status" value="1"/>
</dbReference>
<feature type="coiled-coil region" evidence="1">
    <location>
        <begin position="837"/>
        <end position="1012"/>
    </location>
</feature>
<feature type="non-terminal residue" evidence="4">
    <location>
        <position position="1077"/>
    </location>
</feature>
<dbReference type="EMBL" id="LAZR01011190">
    <property type="protein sequence ID" value="KKM62968.1"/>
    <property type="molecule type" value="Genomic_DNA"/>
</dbReference>
<evidence type="ECO:0000259" key="2">
    <source>
        <dbReference type="Pfam" id="PF00149"/>
    </source>
</evidence>
<dbReference type="GO" id="GO:0016887">
    <property type="term" value="F:ATP hydrolysis activity"/>
    <property type="evidence" value="ECO:0007669"/>
    <property type="project" value="InterPro"/>
</dbReference>
<dbReference type="GO" id="GO:0006302">
    <property type="term" value="P:double-strand break repair"/>
    <property type="evidence" value="ECO:0007669"/>
    <property type="project" value="InterPro"/>
</dbReference>
<feature type="coiled-coil region" evidence="1">
    <location>
        <begin position="573"/>
        <end position="600"/>
    </location>
</feature>
<organism evidence="4">
    <name type="scientific">marine sediment metagenome</name>
    <dbReference type="NCBI Taxonomy" id="412755"/>
    <lineage>
        <taxon>unclassified sequences</taxon>
        <taxon>metagenomes</taxon>
        <taxon>ecological metagenomes</taxon>
    </lineage>
</organism>
<dbReference type="AlphaFoldDB" id="A0A0F9J045"/>
<name>A0A0F9J045_9ZZZZ</name>
<dbReference type="SUPFAM" id="SSF52540">
    <property type="entry name" value="P-loop containing nucleoside triphosphate hydrolases"/>
    <property type="match status" value="1"/>
</dbReference>
<dbReference type="PANTHER" id="PTHR32114">
    <property type="entry name" value="ABC TRANSPORTER ABCH.3"/>
    <property type="match status" value="1"/>
</dbReference>
<dbReference type="Gene3D" id="3.60.21.10">
    <property type="match status" value="1"/>
</dbReference>
<comment type="caution">
    <text evidence="4">The sequence shown here is derived from an EMBL/GenBank/DDBJ whole genome shotgun (WGS) entry which is preliminary data.</text>
</comment>
<dbReference type="Pfam" id="PF13476">
    <property type="entry name" value="AAA_23"/>
    <property type="match status" value="1"/>
</dbReference>
<feature type="domain" description="Rad50/SbcC-type AAA" evidence="3">
    <location>
        <begin position="419"/>
        <end position="631"/>
    </location>
</feature>